<dbReference type="InterPro" id="IPR019819">
    <property type="entry name" value="Carboxylesterase_B_CS"/>
</dbReference>
<evidence type="ECO:0000313" key="5">
    <source>
        <dbReference type="EMBL" id="OJI97752.1"/>
    </source>
</evidence>
<evidence type="ECO:0000256" key="1">
    <source>
        <dbReference type="ARBA" id="ARBA00005964"/>
    </source>
</evidence>
<feature type="chain" id="PRO_5009734918" description="Carboxylic ester hydrolase" evidence="3">
    <location>
        <begin position="18"/>
        <end position="550"/>
    </location>
</feature>
<dbReference type="Gene3D" id="3.40.50.1820">
    <property type="entry name" value="alpha/beta hydrolase"/>
    <property type="match status" value="1"/>
</dbReference>
<reference evidence="6" key="1">
    <citation type="journal article" date="2017" name="Genome Biol.">
        <title>Comparative genomics reveals high biological diversity and specific adaptations in the industrially and medically important fungal genus Aspergillus.</title>
        <authorList>
            <person name="de Vries R.P."/>
            <person name="Riley R."/>
            <person name="Wiebenga A."/>
            <person name="Aguilar-Osorio G."/>
            <person name="Amillis S."/>
            <person name="Uchima C.A."/>
            <person name="Anderluh G."/>
            <person name="Asadollahi M."/>
            <person name="Askin M."/>
            <person name="Barry K."/>
            <person name="Battaglia E."/>
            <person name="Bayram O."/>
            <person name="Benocci T."/>
            <person name="Braus-Stromeyer S.A."/>
            <person name="Caldana C."/>
            <person name="Canovas D."/>
            <person name="Cerqueira G.C."/>
            <person name="Chen F."/>
            <person name="Chen W."/>
            <person name="Choi C."/>
            <person name="Clum A."/>
            <person name="Dos Santos R.A."/>
            <person name="Damasio A.R."/>
            <person name="Diallinas G."/>
            <person name="Emri T."/>
            <person name="Fekete E."/>
            <person name="Flipphi M."/>
            <person name="Freyberg S."/>
            <person name="Gallo A."/>
            <person name="Gournas C."/>
            <person name="Habgood R."/>
            <person name="Hainaut M."/>
            <person name="Harispe M.L."/>
            <person name="Henrissat B."/>
            <person name="Hilden K.S."/>
            <person name="Hope R."/>
            <person name="Hossain A."/>
            <person name="Karabika E."/>
            <person name="Karaffa L."/>
            <person name="Karanyi Z."/>
            <person name="Krasevec N."/>
            <person name="Kuo A."/>
            <person name="Kusch H."/>
            <person name="LaButti K."/>
            <person name="Lagendijk E.L."/>
            <person name="Lapidus A."/>
            <person name="Levasseur A."/>
            <person name="Lindquist E."/>
            <person name="Lipzen A."/>
            <person name="Logrieco A.F."/>
            <person name="MacCabe A."/>
            <person name="Maekelae M.R."/>
            <person name="Malavazi I."/>
            <person name="Melin P."/>
            <person name="Meyer V."/>
            <person name="Mielnichuk N."/>
            <person name="Miskei M."/>
            <person name="Molnar A.P."/>
            <person name="Mule G."/>
            <person name="Ngan C.Y."/>
            <person name="Orejas M."/>
            <person name="Orosz E."/>
            <person name="Ouedraogo J.P."/>
            <person name="Overkamp K.M."/>
            <person name="Park H.-S."/>
            <person name="Perrone G."/>
            <person name="Piumi F."/>
            <person name="Punt P.J."/>
            <person name="Ram A.F."/>
            <person name="Ramon A."/>
            <person name="Rauscher S."/>
            <person name="Record E."/>
            <person name="Riano-Pachon D.M."/>
            <person name="Robert V."/>
            <person name="Roehrig J."/>
            <person name="Ruller R."/>
            <person name="Salamov A."/>
            <person name="Salih N.S."/>
            <person name="Samson R.A."/>
            <person name="Sandor E."/>
            <person name="Sanguinetti M."/>
            <person name="Schuetze T."/>
            <person name="Sepcic K."/>
            <person name="Shelest E."/>
            <person name="Sherlock G."/>
            <person name="Sophianopoulou V."/>
            <person name="Squina F.M."/>
            <person name="Sun H."/>
            <person name="Susca A."/>
            <person name="Todd R.B."/>
            <person name="Tsang A."/>
            <person name="Unkles S.E."/>
            <person name="van de Wiele N."/>
            <person name="van Rossen-Uffink D."/>
            <person name="Oliveira J.V."/>
            <person name="Vesth T.C."/>
            <person name="Visser J."/>
            <person name="Yu J.-H."/>
            <person name="Zhou M."/>
            <person name="Andersen M.R."/>
            <person name="Archer D.B."/>
            <person name="Baker S.E."/>
            <person name="Benoit I."/>
            <person name="Brakhage A.A."/>
            <person name="Braus G.H."/>
            <person name="Fischer R."/>
            <person name="Frisvad J.C."/>
            <person name="Goldman G.H."/>
            <person name="Houbraken J."/>
            <person name="Oakley B."/>
            <person name="Pocsi I."/>
            <person name="Scazzocchio C."/>
            <person name="Seiboth B."/>
            <person name="vanKuyk P.A."/>
            <person name="Wortman J."/>
            <person name="Dyer P.S."/>
            <person name="Grigoriev I.V."/>
        </authorList>
    </citation>
    <scope>NUCLEOTIDE SEQUENCE [LARGE SCALE GENOMIC DNA]</scope>
    <source>
        <strain evidence="6">CBS 583.65</strain>
    </source>
</reference>
<keyword evidence="2 3" id="KW-0378">Hydrolase</keyword>
<accession>A0A1L9P8E7</accession>
<dbReference type="Proteomes" id="UP000184073">
    <property type="component" value="Unassembled WGS sequence"/>
</dbReference>
<dbReference type="STRING" id="1036611.A0A1L9P8E7"/>
<dbReference type="RefSeq" id="XP_040663515.1">
    <property type="nucleotide sequence ID" value="XM_040816689.1"/>
</dbReference>
<dbReference type="PROSITE" id="PS00941">
    <property type="entry name" value="CARBOXYLESTERASE_B_2"/>
    <property type="match status" value="1"/>
</dbReference>
<dbReference type="InterPro" id="IPR029058">
    <property type="entry name" value="AB_hydrolase_fold"/>
</dbReference>
<evidence type="ECO:0000256" key="3">
    <source>
        <dbReference type="RuleBase" id="RU361235"/>
    </source>
</evidence>
<protein>
    <recommendedName>
        <fullName evidence="3">Carboxylic ester hydrolase</fullName>
        <ecNumber evidence="3">3.1.1.-</ecNumber>
    </recommendedName>
</protein>
<comment type="similarity">
    <text evidence="1 3">Belongs to the type-B carboxylesterase/lipase family.</text>
</comment>
<dbReference type="PROSITE" id="PS00122">
    <property type="entry name" value="CARBOXYLESTERASE_B_1"/>
    <property type="match status" value="1"/>
</dbReference>
<dbReference type="SUPFAM" id="SSF53474">
    <property type="entry name" value="alpha/beta-Hydrolases"/>
    <property type="match status" value="1"/>
</dbReference>
<organism evidence="5 6">
    <name type="scientific">Aspergillus versicolor CBS 583.65</name>
    <dbReference type="NCBI Taxonomy" id="1036611"/>
    <lineage>
        <taxon>Eukaryota</taxon>
        <taxon>Fungi</taxon>
        <taxon>Dikarya</taxon>
        <taxon>Ascomycota</taxon>
        <taxon>Pezizomycotina</taxon>
        <taxon>Eurotiomycetes</taxon>
        <taxon>Eurotiomycetidae</taxon>
        <taxon>Eurotiales</taxon>
        <taxon>Aspergillaceae</taxon>
        <taxon>Aspergillus</taxon>
        <taxon>Aspergillus subgen. Nidulantes</taxon>
    </lineage>
</organism>
<evidence type="ECO:0000259" key="4">
    <source>
        <dbReference type="Pfam" id="PF00135"/>
    </source>
</evidence>
<keyword evidence="3" id="KW-0732">Signal</keyword>
<dbReference type="InterPro" id="IPR050309">
    <property type="entry name" value="Type-B_Carboxylest/Lipase"/>
</dbReference>
<name>A0A1L9P8E7_ASPVE</name>
<dbReference type="InterPro" id="IPR002018">
    <property type="entry name" value="CarbesteraseB"/>
</dbReference>
<gene>
    <name evidence="5" type="ORF">ASPVEDRAFT_79443</name>
</gene>
<sequence length="550" mass="60236">MLGHLAVLTVLCALASARQAIVDLGYAKYRGEAASNGVAQWLGIRYAAPPLGPLRFSAPQDPEREHGIQDASQHGPLCLATDEYPIPAGVSEDCLFLDVYAPARFRGVTPKLLPVYVFIQGGGYNVDGNPYYNAAGLLHASDMNIVVVTFNYRVGPYGFLAASEINEDGSVNNGLKDQIKVLEWVQEHIGKFGGDPNHVVVGGDSAGAASVTLLLSAYGGRDDGLFHATIAESQSFAPMLTIDESQFAYDNLVSRTGCSTAVDTLACLRGLDIATLQRENIATPLPGALEPPLYFYGPVIDGDLVPDYTYRMFEEGRFLEVPVIFGDVTDEGTAFVPANLSSIAAADSFLQAQFPALKPQHLSKIHDYYLRNINSSQLYPNATRYWHPVSDAYGELRYKCPGIALSKIYDKAGVPNWNYHYSVLDPEDQASGKGVWHVVELNAIWGPENMWWSDTISNPPPASYYTSNAPIIPLMQGYWTSFIRSFNPNTHRYPGSPKWETWSGGGGGKGGEEGHQRLFIRTGETRMESVPEDQRERCEYLTSIGVELTQ</sequence>
<proteinExistence type="inferred from homology"/>
<keyword evidence="6" id="KW-1185">Reference proteome</keyword>
<dbReference type="GeneID" id="63732200"/>
<dbReference type="PANTHER" id="PTHR11559">
    <property type="entry name" value="CARBOXYLESTERASE"/>
    <property type="match status" value="1"/>
</dbReference>
<feature type="domain" description="Carboxylesterase type B" evidence="4">
    <location>
        <begin position="21"/>
        <end position="502"/>
    </location>
</feature>
<dbReference type="EMBL" id="KV878126">
    <property type="protein sequence ID" value="OJI97752.1"/>
    <property type="molecule type" value="Genomic_DNA"/>
</dbReference>
<feature type="signal peptide" evidence="3">
    <location>
        <begin position="1"/>
        <end position="17"/>
    </location>
</feature>
<dbReference type="OrthoDB" id="408631at2759"/>
<evidence type="ECO:0000256" key="2">
    <source>
        <dbReference type="ARBA" id="ARBA00022801"/>
    </source>
</evidence>
<evidence type="ECO:0000313" key="6">
    <source>
        <dbReference type="Proteomes" id="UP000184073"/>
    </source>
</evidence>
<dbReference type="AlphaFoldDB" id="A0A1L9P8E7"/>
<dbReference type="VEuPathDB" id="FungiDB:ASPVEDRAFT_79443"/>
<dbReference type="EC" id="3.1.1.-" evidence="3"/>
<dbReference type="FunFam" id="3.40.50.1820:FF:000316">
    <property type="entry name" value="Carboxylic ester hydrolase"/>
    <property type="match status" value="1"/>
</dbReference>
<dbReference type="Pfam" id="PF00135">
    <property type="entry name" value="COesterase"/>
    <property type="match status" value="1"/>
</dbReference>
<dbReference type="InterPro" id="IPR019826">
    <property type="entry name" value="Carboxylesterase_B_AS"/>
</dbReference>
<dbReference type="GO" id="GO:0016787">
    <property type="term" value="F:hydrolase activity"/>
    <property type="evidence" value="ECO:0007669"/>
    <property type="project" value="UniProtKB-KW"/>
</dbReference>